<organism evidence="1 2">
    <name type="scientific">Pisum sativum</name>
    <name type="common">Garden pea</name>
    <name type="synonym">Lathyrus oleraceus</name>
    <dbReference type="NCBI Taxonomy" id="3888"/>
    <lineage>
        <taxon>Eukaryota</taxon>
        <taxon>Viridiplantae</taxon>
        <taxon>Streptophyta</taxon>
        <taxon>Embryophyta</taxon>
        <taxon>Tracheophyta</taxon>
        <taxon>Spermatophyta</taxon>
        <taxon>Magnoliopsida</taxon>
        <taxon>eudicotyledons</taxon>
        <taxon>Gunneridae</taxon>
        <taxon>Pentapetalae</taxon>
        <taxon>rosids</taxon>
        <taxon>fabids</taxon>
        <taxon>Fabales</taxon>
        <taxon>Fabaceae</taxon>
        <taxon>Papilionoideae</taxon>
        <taxon>50 kb inversion clade</taxon>
        <taxon>NPAAA clade</taxon>
        <taxon>Hologalegina</taxon>
        <taxon>IRL clade</taxon>
        <taxon>Fabeae</taxon>
        <taxon>Lathyrus</taxon>
    </lineage>
</organism>
<keyword evidence="2" id="KW-1185">Reference proteome</keyword>
<dbReference type="EMBL" id="JAMSHJ010000007">
    <property type="protein sequence ID" value="KAI5383611.1"/>
    <property type="molecule type" value="Genomic_DNA"/>
</dbReference>
<evidence type="ECO:0000313" key="2">
    <source>
        <dbReference type="Proteomes" id="UP001058974"/>
    </source>
</evidence>
<reference evidence="1 2" key="1">
    <citation type="journal article" date="2022" name="Nat. Genet.">
        <title>Improved pea reference genome and pan-genome highlight genomic features and evolutionary characteristics.</title>
        <authorList>
            <person name="Yang T."/>
            <person name="Liu R."/>
            <person name="Luo Y."/>
            <person name="Hu S."/>
            <person name="Wang D."/>
            <person name="Wang C."/>
            <person name="Pandey M.K."/>
            <person name="Ge S."/>
            <person name="Xu Q."/>
            <person name="Li N."/>
            <person name="Li G."/>
            <person name="Huang Y."/>
            <person name="Saxena R.K."/>
            <person name="Ji Y."/>
            <person name="Li M."/>
            <person name="Yan X."/>
            <person name="He Y."/>
            <person name="Liu Y."/>
            <person name="Wang X."/>
            <person name="Xiang C."/>
            <person name="Varshney R.K."/>
            <person name="Ding H."/>
            <person name="Gao S."/>
            <person name="Zong X."/>
        </authorList>
    </citation>
    <scope>NUCLEOTIDE SEQUENCE [LARGE SCALE GENOMIC DNA]</scope>
    <source>
        <strain evidence="1 2">cv. Zhongwan 6</strain>
    </source>
</reference>
<proteinExistence type="predicted"/>
<dbReference type="Gramene" id="Psat07G0083600-T1">
    <property type="protein sequence ID" value="KAI5383611.1"/>
    <property type="gene ID" value="KIW84_070836"/>
</dbReference>
<gene>
    <name evidence="1" type="ORF">KIW84_070836</name>
</gene>
<dbReference type="Proteomes" id="UP001058974">
    <property type="component" value="Chromosome 7"/>
</dbReference>
<dbReference type="Gene3D" id="3.80.10.10">
    <property type="entry name" value="Ribonuclease Inhibitor"/>
    <property type="match status" value="1"/>
</dbReference>
<sequence>MVCTVYGHENADYSRGTLHLENSLLADNPFLSLHHDKQVDMESLLVTGKLTALVVGQDVLNATNMLPFADKTILLLTGACRLTDEGLRLLVLSATELRSINLSQCSLVTCASLEMLDDSLGSNLKELHIDNCILIDVAWILPTLKRFK</sequence>
<dbReference type="AlphaFoldDB" id="A0A9D4VIY0"/>
<protein>
    <submittedName>
        <fullName evidence="1">Uncharacterized protein</fullName>
    </submittedName>
</protein>
<evidence type="ECO:0000313" key="1">
    <source>
        <dbReference type="EMBL" id="KAI5383611.1"/>
    </source>
</evidence>
<dbReference type="SUPFAM" id="SSF52047">
    <property type="entry name" value="RNI-like"/>
    <property type="match status" value="1"/>
</dbReference>
<dbReference type="InterPro" id="IPR032675">
    <property type="entry name" value="LRR_dom_sf"/>
</dbReference>
<comment type="caution">
    <text evidence="1">The sequence shown here is derived from an EMBL/GenBank/DDBJ whole genome shotgun (WGS) entry which is preliminary data.</text>
</comment>
<accession>A0A9D4VIY0</accession>
<name>A0A9D4VIY0_PEA</name>